<protein>
    <submittedName>
        <fullName evidence="2">Uncharacterized protein</fullName>
    </submittedName>
</protein>
<name>A0AAU9UMN1_EUPED</name>
<accession>A0AAU9UMN1</accession>
<feature type="region of interest" description="Disordered" evidence="1">
    <location>
        <begin position="37"/>
        <end position="80"/>
    </location>
</feature>
<sequence>MNRLEIDYETLSRHFFRFVFHWVFAFELNQDTKLRTHAKEKPSRSAAVKDQSSTSSGRTTEGSPSPYATTMATLIGVSTA</sequence>
<reference evidence="2" key="1">
    <citation type="submission" date="2022-03" db="EMBL/GenBank/DDBJ databases">
        <authorList>
            <person name="Tunstrom K."/>
        </authorList>
    </citation>
    <scope>NUCLEOTIDE SEQUENCE</scope>
</reference>
<dbReference type="AlphaFoldDB" id="A0AAU9UMN1"/>
<proteinExistence type="predicted"/>
<comment type="caution">
    <text evidence="2">The sequence shown here is derived from an EMBL/GenBank/DDBJ whole genome shotgun (WGS) entry which is preliminary data.</text>
</comment>
<evidence type="ECO:0000256" key="1">
    <source>
        <dbReference type="SAM" id="MobiDB-lite"/>
    </source>
</evidence>
<gene>
    <name evidence="2" type="ORF">EEDITHA_LOCUS14162</name>
</gene>
<feature type="compositionally biased region" description="Polar residues" evidence="1">
    <location>
        <begin position="67"/>
        <end position="80"/>
    </location>
</feature>
<feature type="compositionally biased region" description="Low complexity" evidence="1">
    <location>
        <begin position="52"/>
        <end position="66"/>
    </location>
</feature>
<organism evidence="2 3">
    <name type="scientific">Euphydryas editha</name>
    <name type="common">Edith's checkerspot</name>
    <dbReference type="NCBI Taxonomy" id="104508"/>
    <lineage>
        <taxon>Eukaryota</taxon>
        <taxon>Metazoa</taxon>
        <taxon>Ecdysozoa</taxon>
        <taxon>Arthropoda</taxon>
        <taxon>Hexapoda</taxon>
        <taxon>Insecta</taxon>
        <taxon>Pterygota</taxon>
        <taxon>Neoptera</taxon>
        <taxon>Endopterygota</taxon>
        <taxon>Lepidoptera</taxon>
        <taxon>Glossata</taxon>
        <taxon>Ditrysia</taxon>
        <taxon>Papilionoidea</taxon>
        <taxon>Nymphalidae</taxon>
        <taxon>Nymphalinae</taxon>
        <taxon>Euphydryas</taxon>
    </lineage>
</organism>
<evidence type="ECO:0000313" key="2">
    <source>
        <dbReference type="EMBL" id="CAH2099127.1"/>
    </source>
</evidence>
<dbReference type="EMBL" id="CAKOGL010000021">
    <property type="protein sequence ID" value="CAH2099127.1"/>
    <property type="molecule type" value="Genomic_DNA"/>
</dbReference>
<dbReference type="Proteomes" id="UP001153954">
    <property type="component" value="Unassembled WGS sequence"/>
</dbReference>
<keyword evidence="3" id="KW-1185">Reference proteome</keyword>
<evidence type="ECO:0000313" key="3">
    <source>
        <dbReference type="Proteomes" id="UP001153954"/>
    </source>
</evidence>